<feature type="compositionally biased region" description="Low complexity" evidence="12">
    <location>
        <begin position="652"/>
        <end position="666"/>
    </location>
</feature>
<dbReference type="Gene3D" id="1.10.287.70">
    <property type="match status" value="1"/>
</dbReference>
<evidence type="ECO:0000256" key="11">
    <source>
        <dbReference type="ARBA" id="ARBA00023239"/>
    </source>
</evidence>
<feature type="region of interest" description="Disordered" evidence="12">
    <location>
        <begin position="342"/>
        <end position="369"/>
    </location>
</feature>
<evidence type="ECO:0000256" key="9">
    <source>
        <dbReference type="ARBA" id="ARBA00023125"/>
    </source>
</evidence>
<dbReference type="InterPro" id="IPR003738">
    <property type="entry name" value="SRAP"/>
</dbReference>
<gene>
    <name evidence="15" type="ORF">FNF31_05549</name>
</gene>
<dbReference type="PANTHER" id="PTHR13604:SF0">
    <property type="entry name" value="ABASIC SITE PROCESSING PROTEIN HMCES"/>
    <property type="match status" value="1"/>
</dbReference>
<keyword evidence="11" id="KW-0456">Lyase</keyword>
<dbReference type="GO" id="GO:0006508">
    <property type="term" value="P:proteolysis"/>
    <property type="evidence" value="ECO:0007669"/>
    <property type="project" value="UniProtKB-KW"/>
</dbReference>
<feature type="compositionally biased region" description="Low complexity" evidence="12">
    <location>
        <begin position="76"/>
        <end position="98"/>
    </location>
</feature>
<accession>A0A5A8D003</accession>
<feature type="region of interest" description="Disordered" evidence="12">
    <location>
        <begin position="984"/>
        <end position="1004"/>
    </location>
</feature>
<evidence type="ECO:0000256" key="10">
    <source>
        <dbReference type="ARBA" id="ARBA00023136"/>
    </source>
</evidence>
<dbReference type="PANTHER" id="PTHR13604">
    <property type="entry name" value="DC12-RELATED"/>
    <property type="match status" value="1"/>
</dbReference>
<evidence type="ECO:0000256" key="4">
    <source>
        <dbReference type="ARBA" id="ARBA00022692"/>
    </source>
</evidence>
<evidence type="ECO:0000256" key="1">
    <source>
        <dbReference type="ARBA" id="ARBA00004141"/>
    </source>
</evidence>
<keyword evidence="5" id="KW-0227">DNA damage</keyword>
<proteinExistence type="inferred from homology"/>
<dbReference type="GO" id="GO:0003697">
    <property type="term" value="F:single-stranded DNA binding"/>
    <property type="evidence" value="ECO:0007669"/>
    <property type="project" value="InterPro"/>
</dbReference>
<dbReference type="GO" id="GO:0106300">
    <property type="term" value="P:protein-DNA covalent cross-linking repair"/>
    <property type="evidence" value="ECO:0007669"/>
    <property type="project" value="InterPro"/>
</dbReference>
<keyword evidence="9" id="KW-0238">DNA-binding</keyword>
<evidence type="ECO:0000313" key="15">
    <source>
        <dbReference type="EMBL" id="KAA0158134.1"/>
    </source>
</evidence>
<keyword evidence="7 13" id="KW-1133">Transmembrane helix</keyword>
<dbReference type="InterPro" id="IPR036590">
    <property type="entry name" value="SRAP-like"/>
</dbReference>
<feature type="transmembrane region" description="Helical" evidence="13">
    <location>
        <begin position="581"/>
        <end position="601"/>
    </location>
</feature>
<comment type="subcellular location">
    <subcellularLocation>
        <location evidence="1">Membrane</location>
        <topology evidence="1">Multi-pass membrane protein</topology>
    </subcellularLocation>
</comment>
<name>A0A5A8D003_CAFRO</name>
<dbReference type="GO" id="GO:0016020">
    <property type="term" value="C:membrane"/>
    <property type="evidence" value="ECO:0007669"/>
    <property type="project" value="UniProtKB-SubCell"/>
</dbReference>
<dbReference type="GO" id="GO:0008233">
    <property type="term" value="F:peptidase activity"/>
    <property type="evidence" value="ECO:0007669"/>
    <property type="project" value="UniProtKB-KW"/>
</dbReference>
<feature type="transmembrane region" description="Helical" evidence="13">
    <location>
        <begin position="806"/>
        <end position="826"/>
    </location>
</feature>
<evidence type="ECO:0000256" key="8">
    <source>
        <dbReference type="ARBA" id="ARBA00023124"/>
    </source>
</evidence>
<dbReference type="SUPFAM" id="SSF143081">
    <property type="entry name" value="BB1717-like"/>
    <property type="match status" value="1"/>
</dbReference>
<dbReference type="Gene3D" id="3.90.1680.10">
    <property type="entry name" value="SOS response associated peptidase-like"/>
    <property type="match status" value="1"/>
</dbReference>
<dbReference type="Pfam" id="PF02586">
    <property type="entry name" value="SRAP"/>
    <property type="match status" value="1"/>
</dbReference>
<dbReference type="GO" id="GO:0016829">
    <property type="term" value="F:lyase activity"/>
    <property type="evidence" value="ECO:0007669"/>
    <property type="project" value="UniProtKB-KW"/>
</dbReference>
<evidence type="ECO:0000256" key="5">
    <source>
        <dbReference type="ARBA" id="ARBA00022763"/>
    </source>
</evidence>
<sequence>MCGRTRCTLEPDAVARRARVPKRRVLRRSRYKARHNCHPGCNVPVVFSATHAELPSRASAVLAEEIRTAAGVPGRGPASESEDAAAGGAAEPAEAGAASDRVVMPMQWGLVPSFTDAAARPDFWKAFNARSESVAEKPMFRRLVNRRRCAVLVDGFYEWKEDEQKEKQPYFVTGEVEGAASGSAAAVDGEGTALALAGLFDVWHHRRPAREGEAPPSGDGPGRSGAPAWVEEEVWTVTLLTRPVAPRLAWLHNRMPVFLADAEAMDAWLGADPFADLLRAGPVAAALETRACPPLSWHPVSKAMNSVKFVGESASHAIDLAAAKARAAKQKITNFFGAAKPRAGATRPAKNPGASAAAAGPKGGDTKPPAIAAAAAEPARLVDPSSPEDFAEAEPVDADVFLSVRLALVGAVLEDADPVAWTVRLEDVNNTAASVTNAIDGWRDLEDVAVDTFLLLREGRLEVTLVDAPCSRSACLANPHCDWDECVRAAETSTAAVPPRADETLGGVGSPQEWDRLLRMRLALPVRSLIVGTLFSQCADWIIDVEWEVGGGACTATAVPSIASYCDAGGKDIANVIGRRFGWLDLLVIALALAYSALLLLRAFRQLRTFWQGPERAASPLGGSTAGSSPDSDAPLLAATAADGSGAGDAGAGADSDVLPEQQQQPGGDGGGGGGGRTKSGRHLGLRVTFSGGGLPGEEESGPRADASRFPAAHSPSGGSVGGHSAHSRAPSEGGPDAFDAPPGASGAMHSPFVADDDDDDSDDDDDDDNDDKALARAAGAADPKQQVAVLAVPGCLACVRAVSPVWTISAASGALLTAAASVITLAQGGARHPGPTLHGLCLGIGSFLLWMSALRYLEFSRATYGIVLTLQRAAPRVLVFVAGALPLLFAYAAFGVAFFGDTVEGFSGPRQACVTLFSVLNGDVILDTFASLMGRFPFVGQVYVYSFVSLFIYVVLNVLIALVEEAFFQSSAETSAILERQRSKQGLSHRMPGSGGSAEQAAEQGAEQAAAGVDLDSVDLLAQNPRDDLDALQSQASGARDAWRTALRLKEWDEVASNAGSRFR</sequence>
<comment type="similarity">
    <text evidence="2">Belongs to the SOS response-associated peptidase family.</text>
</comment>
<keyword evidence="8" id="KW-0190">Covalent protein-DNA linkage</keyword>
<feature type="transmembrane region" description="Helical" evidence="13">
    <location>
        <begin position="838"/>
        <end position="858"/>
    </location>
</feature>
<keyword evidence="3" id="KW-0645">Protease</keyword>
<feature type="compositionally biased region" description="Low complexity" evidence="12">
    <location>
        <begin position="348"/>
        <end position="360"/>
    </location>
</feature>
<keyword evidence="10 13" id="KW-0472">Membrane</keyword>
<dbReference type="Pfam" id="PF08016">
    <property type="entry name" value="PKD_channel"/>
    <property type="match status" value="1"/>
</dbReference>
<evidence type="ECO:0000256" key="3">
    <source>
        <dbReference type="ARBA" id="ARBA00022670"/>
    </source>
</evidence>
<feature type="compositionally biased region" description="Gly residues" evidence="12">
    <location>
        <begin position="667"/>
        <end position="678"/>
    </location>
</feature>
<evidence type="ECO:0000313" key="16">
    <source>
        <dbReference type="Proteomes" id="UP000325113"/>
    </source>
</evidence>
<feature type="compositionally biased region" description="Acidic residues" evidence="12">
    <location>
        <begin position="755"/>
        <end position="771"/>
    </location>
</feature>
<dbReference type="AlphaFoldDB" id="A0A5A8D003"/>
<feature type="transmembrane region" description="Helical" evidence="13">
    <location>
        <begin position="943"/>
        <end position="964"/>
    </location>
</feature>
<reference evidence="15 16" key="1">
    <citation type="submission" date="2019-07" db="EMBL/GenBank/DDBJ databases">
        <title>Genomes of Cafeteria roenbergensis.</title>
        <authorList>
            <person name="Fischer M.G."/>
            <person name="Hackl T."/>
            <person name="Roman M."/>
        </authorList>
    </citation>
    <scope>NUCLEOTIDE SEQUENCE [LARGE SCALE GENOMIC DNA]</scope>
    <source>
        <strain evidence="15 16">Cflag</strain>
    </source>
</reference>
<evidence type="ECO:0000259" key="14">
    <source>
        <dbReference type="Pfam" id="PF08016"/>
    </source>
</evidence>
<feature type="domain" description="Polycystin cation channel PKD1/PKD2" evidence="14">
    <location>
        <begin position="843"/>
        <end position="968"/>
    </location>
</feature>
<evidence type="ECO:0000256" key="12">
    <source>
        <dbReference type="SAM" id="MobiDB-lite"/>
    </source>
</evidence>
<organism evidence="15 16">
    <name type="scientific">Cafeteria roenbergensis</name>
    <name type="common">Marine flagellate</name>
    <dbReference type="NCBI Taxonomy" id="33653"/>
    <lineage>
        <taxon>Eukaryota</taxon>
        <taxon>Sar</taxon>
        <taxon>Stramenopiles</taxon>
        <taxon>Bigyra</taxon>
        <taxon>Opalozoa</taxon>
        <taxon>Bicosoecida</taxon>
        <taxon>Cafeteriaceae</taxon>
        <taxon>Cafeteria</taxon>
    </lineage>
</organism>
<evidence type="ECO:0000256" key="13">
    <source>
        <dbReference type="SAM" id="Phobius"/>
    </source>
</evidence>
<keyword evidence="6" id="KW-0378">Hydrolase</keyword>
<evidence type="ECO:0000256" key="6">
    <source>
        <dbReference type="ARBA" id="ARBA00022801"/>
    </source>
</evidence>
<protein>
    <recommendedName>
        <fullName evidence="14">Polycystin cation channel PKD1/PKD2 domain-containing protein</fullName>
    </recommendedName>
</protein>
<evidence type="ECO:0000256" key="7">
    <source>
        <dbReference type="ARBA" id="ARBA00022989"/>
    </source>
</evidence>
<feature type="region of interest" description="Disordered" evidence="12">
    <location>
        <begin position="71"/>
        <end position="98"/>
    </location>
</feature>
<dbReference type="InterPro" id="IPR013122">
    <property type="entry name" value="PKD1_2_channel"/>
</dbReference>
<feature type="region of interest" description="Disordered" evidence="12">
    <location>
        <begin position="616"/>
        <end position="772"/>
    </location>
</feature>
<keyword evidence="4 13" id="KW-0812">Transmembrane</keyword>
<comment type="caution">
    <text evidence="15">The sequence shown here is derived from an EMBL/GenBank/DDBJ whole genome shotgun (WGS) entry which is preliminary data.</text>
</comment>
<dbReference type="Proteomes" id="UP000325113">
    <property type="component" value="Unassembled WGS sequence"/>
</dbReference>
<dbReference type="EMBL" id="VLTM01000071">
    <property type="protein sequence ID" value="KAA0158134.1"/>
    <property type="molecule type" value="Genomic_DNA"/>
</dbReference>
<feature type="transmembrane region" description="Helical" evidence="13">
    <location>
        <begin position="878"/>
        <end position="900"/>
    </location>
</feature>
<evidence type="ECO:0000256" key="2">
    <source>
        <dbReference type="ARBA" id="ARBA00008136"/>
    </source>
</evidence>